<proteinExistence type="predicted"/>
<feature type="transmembrane region" description="Helical" evidence="1">
    <location>
        <begin position="172"/>
        <end position="192"/>
    </location>
</feature>
<reference evidence="2" key="1">
    <citation type="submission" date="2016-01" db="EMBL/GenBank/DDBJ databases">
        <authorList>
            <person name="Peeters C."/>
        </authorList>
    </citation>
    <scope>NUCLEOTIDE SEQUENCE</scope>
    <source>
        <strain evidence="2">LMG 29320</strain>
    </source>
</reference>
<evidence type="ECO:0000256" key="1">
    <source>
        <dbReference type="SAM" id="Phobius"/>
    </source>
</evidence>
<evidence type="ECO:0000313" key="2">
    <source>
        <dbReference type="EMBL" id="SAK44164.1"/>
    </source>
</evidence>
<dbReference type="RefSeq" id="WP_061132934.1">
    <property type="nucleotide sequence ID" value="NZ_FCNX02000001.1"/>
</dbReference>
<keyword evidence="1" id="KW-0812">Transmembrane</keyword>
<evidence type="ECO:0000313" key="3">
    <source>
        <dbReference type="Proteomes" id="UP000054903"/>
    </source>
</evidence>
<feature type="transmembrane region" description="Helical" evidence="1">
    <location>
        <begin position="145"/>
        <end position="166"/>
    </location>
</feature>
<dbReference type="Proteomes" id="UP000054903">
    <property type="component" value="Unassembled WGS sequence"/>
</dbReference>
<sequence>MQMQRQGKIGADVQIDSIYDVLAKCDLRPRERDSKYSVVLVLIPAMIIFLILITALICKSIHNSVWFRAIALIAIASAMIAYCAGMLRQYALSKRRKNTGEELRIHAEHDVSNVARLAYFSRGELEDAQAAIRLTIVKSSGISDFSIFSGLIAAISVFSTALLDSLKPEGPYLSYVVIVIISAVLSSLAMWVSASRSSLRAHYYLSLLELALNRFQKR</sequence>
<feature type="transmembrane region" description="Helical" evidence="1">
    <location>
        <begin position="36"/>
        <end position="57"/>
    </location>
</feature>
<dbReference type="AlphaFoldDB" id="A0A157ZF49"/>
<protein>
    <submittedName>
        <fullName evidence="2">Uncharacterized protein</fullName>
    </submittedName>
</protein>
<keyword evidence="1" id="KW-0472">Membrane</keyword>
<comment type="caution">
    <text evidence="2">The sequence shown here is derived from an EMBL/GenBank/DDBJ whole genome shotgun (WGS) entry which is preliminary data.</text>
</comment>
<feature type="transmembrane region" description="Helical" evidence="1">
    <location>
        <begin position="69"/>
        <end position="87"/>
    </location>
</feature>
<accession>A0A157ZF49</accession>
<organism evidence="2 3">
    <name type="scientific">Caballeronia fortuita</name>
    <dbReference type="NCBI Taxonomy" id="1777138"/>
    <lineage>
        <taxon>Bacteria</taxon>
        <taxon>Pseudomonadati</taxon>
        <taxon>Pseudomonadota</taxon>
        <taxon>Betaproteobacteria</taxon>
        <taxon>Burkholderiales</taxon>
        <taxon>Burkholderiaceae</taxon>
        <taxon>Caballeronia</taxon>
    </lineage>
</organism>
<keyword evidence="1" id="KW-1133">Transmembrane helix</keyword>
<keyword evidence="3" id="KW-1185">Reference proteome</keyword>
<gene>
    <name evidence="2" type="ORF">AWB77_00683</name>
</gene>
<dbReference type="EMBL" id="FCNX02000001">
    <property type="protein sequence ID" value="SAK44164.1"/>
    <property type="molecule type" value="Genomic_DNA"/>
</dbReference>
<name>A0A157ZF49_9BURK</name>